<feature type="domain" description="MacB-like periplasmic core" evidence="9">
    <location>
        <begin position="515"/>
        <end position="734"/>
    </location>
</feature>
<dbReference type="InterPro" id="IPR050250">
    <property type="entry name" value="Macrolide_Exporter_MacB"/>
</dbReference>
<feature type="transmembrane region" description="Helical" evidence="7">
    <location>
        <begin position="815"/>
        <end position="839"/>
    </location>
</feature>
<dbReference type="InParanoid" id="W0RPL6"/>
<keyword evidence="5 7" id="KW-0472">Membrane</keyword>
<keyword evidence="11" id="KW-1185">Reference proteome</keyword>
<evidence type="ECO:0000259" key="9">
    <source>
        <dbReference type="Pfam" id="PF12704"/>
    </source>
</evidence>
<evidence type="ECO:0000256" key="6">
    <source>
        <dbReference type="ARBA" id="ARBA00038076"/>
    </source>
</evidence>
<name>W0RPL6_9BACT</name>
<gene>
    <name evidence="10" type="ORF">J421_4897</name>
</gene>
<dbReference type="KEGG" id="gba:J421_4897"/>
<dbReference type="NCBIfam" id="TIGR03434">
    <property type="entry name" value="ADOP"/>
    <property type="match status" value="1"/>
</dbReference>
<feature type="transmembrane region" description="Helical" evidence="7">
    <location>
        <begin position="859"/>
        <end position="880"/>
    </location>
</feature>
<keyword evidence="4 7" id="KW-1133">Transmembrane helix</keyword>
<feature type="domain" description="ABC3 transporter permease C-terminal" evidence="8">
    <location>
        <begin position="366"/>
        <end position="484"/>
    </location>
</feature>
<feature type="transmembrane region" description="Helical" evidence="7">
    <location>
        <begin position="416"/>
        <end position="438"/>
    </location>
</feature>
<feature type="transmembrane region" description="Helical" evidence="7">
    <location>
        <begin position="509"/>
        <end position="530"/>
    </location>
</feature>
<dbReference type="Pfam" id="PF02687">
    <property type="entry name" value="FtsX"/>
    <property type="match status" value="2"/>
</dbReference>
<accession>W0RPL6</accession>
<comment type="subcellular location">
    <subcellularLocation>
        <location evidence="1">Cell membrane</location>
        <topology evidence="1">Multi-pass membrane protein</topology>
    </subcellularLocation>
</comment>
<proteinExistence type="inferred from homology"/>
<dbReference type="EMBL" id="CP007129">
    <property type="protein sequence ID" value="AHG92432.1"/>
    <property type="molecule type" value="Genomic_DNA"/>
</dbReference>
<feature type="transmembrane region" description="Helical" evidence="7">
    <location>
        <begin position="83"/>
        <end position="106"/>
    </location>
</feature>
<feature type="transmembrane region" description="Helical" evidence="7">
    <location>
        <begin position="360"/>
        <end position="384"/>
    </location>
</feature>
<dbReference type="OrthoDB" id="105192at2"/>
<sequence>MTWLRRLLRVVRRRSAEFERERAFHLAERADELRAAGLAERDAAAEARRRFGNPMPPTSLGTWLDSAADDLRYTVRALRRSPVFAVVAVGSLALGTGANTAIFSLVDAVSLRALPVPHPEELLQVGVAHVGEGGFVGVQPDDERFSNPLWEQLRDRPNGFAAVAAYGNLRVNLAEEGEARYALGAVVSGDYFRLFGVVPALGRLLGARDDVRGCRPVAVLSDRFWEREYARDPRVVGRTLSLDGKRFEIVGVARGPFSGPEVGRMPQFLVPLCAEAVVRGERSRLDARSDWWLYVIGRRPHDVDPRQIAARLVAMAPASYAATLPRGAGTAQRQSYLTHTFSLGALPRGLSSLHDRFGRALVALMTFVALVLLIACANVANLLLARGAGRRRELAVRAALGAGRGRLARQLLTESALLAALGAAGGLLLARWGASALVGMITIPGGRVELDLPLDLRLLAVTALVAAGTVALFGVLPARRATRVAPQTAMQRAGRTVAEGHSRFTLGKALVGAQVALSLVLLVAAGLLVGSLRRLATEDPGFRPDGVLLVTADLRRGGAPPGQLGAYRDALLEALRAVPGVADASQSHVTPVSGDRWNDVVVVDGYTPRDPDNAQILFNRVAPRFFATLGTRLLAGRDFDATDAPTAPRAAIVNEAFARRFFRTPRPLGRQLRTRVGDTLSAPLTVVGVVENAKYQTLREEPGPIVYVAMAQGEPGVTMNAELRTTGDPASLVPAVRAAIARLDPRIVVELTTLSDQLAASVSRERLLAVLSAVFGAVALALAMLGLYGVMAYSVARRTTEIGVRQALGADRVRVVRMVLGDVGRVVLVGALVGTAAAALVGREMASLLFHTRPVEPAVLAGAAAVLALVALVAGLVPALRASRVAPTAALQEE</sequence>
<dbReference type="InterPro" id="IPR003838">
    <property type="entry name" value="ABC3_permease_C"/>
</dbReference>
<evidence type="ECO:0000256" key="4">
    <source>
        <dbReference type="ARBA" id="ARBA00022989"/>
    </source>
</evidence>
<evidence type="ECO:0000256" key="2">
    <source>
        <dbReference type="ARBA" id="ARBA00022475"/>
    </source>
</evidence>
<dbReference type="AlphaFoldDB" id="W0RPL6"/>
<keyword evidence="3 7" id="KW-0812">Transmembrane</keyword>
<evidence type="ECO:0000256" key="5">
    <source>
        <dbReference type="ARBA" id="ARBA00023136"/>
    </source>
</evidence>
<protein>
    <submittedName>
        <fullName evidence="10">Permease</fullName>
    </submittedName>
</protein>
<evidence type="ECO:0000256" key="1">
    <source>
        <dbReference type="ARBA" id="ARBA00004651"/>
    </source>
</evidence>
<evidence type="ECO:0000313" key="11">
    <source>
        <dbReference type="Proteomes" id="UP000019151"/>
    </source>
</evidence>
<evidence type="ECO:0000259" key="8">
    <source>
        <dbReference type="Pfam" id="PF02687"/>
    </source>
</evidence>
<dbReference type="InterPro" id="IPR017800">
    <property type="entry name" value="ADOP"/>
</dbReference>
<dbReference type="Pfam" id="PF12704">
    <property type="entry name" value="MacB_PCD"/>
    <property type="match status" value="2"/>
</dbReference>
<geneLocation type="plasmid" evidence="10 11">
    <name>1</name>
</geneLocation>
<dbReference type="GO" id="GO:0005886">
    <property type="term" value="C:plasma membrane"/>
    <property type="evidence" value="ECO:0007669"/>
    <property type="project" value="UniProtKB-SubCell"/>
</dbReference>
<organism evidence="10 11">
    <name type="scientific">Gemmatirosa kalamazoonensis</name>
    <dbReference type="NCBI Taxonomy" id="861299"/>
    <lineage>
        <taxon>Bacteria</taxon>
        <taxon>Pseudomonadati</taxon>
        <taxon>Gemmatimonadota</taxon>
        <taxon>Gemmatimonadia</taxon>
        <taxon>Gemmatimonadales</taxon>
        <taxon>Gemmatimonadaceae</taxon>
        <taxon>Gemmatirosa</taxon>
    </lineage>
</organism>
<dbReference type="InterPro" id="IPR025857">
    <property type="entry name" value="MacB_PCD"/>
</dbReference>
<reference evidence="10 11" key="1">
    <citation type="journal article" date="2014" name="Genome Announc.">
        <title>Genome Sequence and Methylome of Soil Bacterium Gemmatirosa kalamazoonensis KBS708T, a Member of the Rarely Cultivated Gemmatimonadetes Phylum.</title>
        <authorList>
            <person name="Debruyn J.M."/>
            <person name="Radosevich M."/>
            <person name="Wommack K.E."/>
            <person name="Polson S.W."/>
            <person name="Hauser L.J."/>
            <person name="Fawaz M.N."/>
            <person name="Korlach J."/>
            <person name="Tsai Y.C."/>
        </authorList>
    </citation>
    <scope>NUCLEOTIDE SEQUENCE [LARGE SCALE GENOMIC DNA]</scope>
    <source>
        <strain evidence="10 11">KBS708</strain>
        <plasmid evidence="11">Plasmid 1</plasmid>
    </source>
</reference>
<dbReference type="HOGENOM" id="CLU_009433_1_0_0"/>
<evidence type="ECO:0000256" key="3">
    <source>
        <dbReference type="ARBA" id="ARBA00022692"/>
    </source>
</evidence>
<evidence type="ECO:0000313" key="10">
    <source>
        <dbReference type="EMBL" id="AHG92432.1"/>
    </source>
</evidence>
<keyword evidence="2" id="KW-1003">Cell membrane</keyword>
<feature type="domain" description="MacB-like periplasmic core" evidence="9">
    <location>
        <begin position="87"/>
        <end position="312"/>
    </location>
</feature>
<dbReference type="RefSeq" id="WP_025413774.1">
    <property type="nucleotide sequence ID" value="NZ_CP007129.1"/>
</dbReference>
<evidence type="ECO:0000256" key="7">
    <source>
        <dbReference type="SAM" id="Phobius"/>
    </source>
</evidence>
<dbReference type="PANTHER" id="PTHR30572">
    <property type="entry name" value="MEMBRANE COMPONENT OF TRANSPORTER-RELATED"/>
    <property type="match status" value="1"/>
</dbReference>
<dbReference type="Proteomes" id="UP000019151">
    <property type="component" value="Plasmid 1"/>
</dbReference>
<dbReference type="GO" id="GO:0022857">
    <property type="term" value="F:transmembrane transporter activity"/>
    <property type="evidence" value="ECO:0007669"/>
    <property type="project" value="TreeGrafter"/>
</dbReference>
<feature type="transmembrane region" description="Helical" evidence="7">
    <location>
        <begin position="767"/>
        <end position="794"/>
    </location>
</feature>
<dbReference type="PANTHER" id="PTHR30572:SF4">
    <property type="entry name" value="ABC TRANSPORTER PERMEASE YTRF"/>
    <property type="match status" value="1"/>
</dbReference>
<keyword evidence="10" id="KW-0614">Plasmid</keyword>
<feature type="domain" description="ABC3 transporter permease C-terminal" evidence="8">
    <location>
        <begin position="774"/>
        <end position="886"/>
    </location>
</feature>
<feature type="transmembrane region" description="Helical" evidence="7">
    <location>
        <begin position="458"/>
        <end position="476"/>
    </location>
</feature>
<comment type="similarity">
    <text evidence="6">Belongs to the ABC-4 integral membrane protein family.</text>
</comment>